<keyword evidence="4" id="KW-1185">Reference proteome</keyword>
<dbReference type="CDD" id="cd00093">
    <property type="entry name" value="HTH_XRE"/>
    <property type="match status" value="1"/>
</dbReference>
<dbReference type="SUPFAM" id="SSF47413">
    <property type="entry name" value="lambda repressor-like DNA-binding domains"/>
    <property type="match status" value="1"/>
</dbReference>
<name>A0ABZ2XPZ8_9RHOB</name>
<feature type="domain" description="HTH cro/C1-type" evidence="2">
    <location>
        <begin position="15"/>
        <end position="69"/>
    </location>
</feature>
<dbReference type="PANTHER" id="PTHR46797">
    <property type="entry name" value="HTH-TYPE TRANSCRIPTIONAL REGULATOR"/>
    <property type="match status" value="1"/>
</dbReference>
<proteinExistence type="predicted"/>
<dbReference type="CDD" id="cd02209">
    <property type="entry name" value="cupin_XRE_C"/>
    <property type="match status" value="1"/>
</dbReference>
<dbReference type="InterPro" id="IPR011051">
    <property type="entry name" value="RmlC_Cupin_sf"/>
</dbReference>
<evidence type="ECO:0000256" key="1">
    <source>
        <dbReference type="ARBA" id="ARBA00023125"/>
    </source>
</evidence>
<dbReference type="InterPro" id="IPR014710">
    <property type="entry name" value="RmlC-like_jellyroll"/>
</dbReference>
<dbReference type="InterPro" id="IPR001387">
    <property type="entry name" value="Cro/C1-type_HTH"/>
</dbReference>
<organism evidence="3 4">
    <name type="scientific">Aliisedimentitalea scapharcae</name>
    <dbReference type="NCBI Taxonomy" id="1524259"/>
    <lineage>
        <taxon>Bacteria</taxon>
        <taxon>Pseudomonadati</taxon>
        <taxon>Pseudomonadota</taxon>
        <taxon>Alphaproteobacteria</taxon>
        <taxon>Rhodobacterales</taxon>
        <taxon>Roseobacteraceae</taxon>
        <taxon>Aliisedimentitalea</taxon>
    </lineage>
</organism>
<accession>A0ABZ2XPZ8</accession>
<dbReference type="SUPFAM" id="SSF51182">
    <property type="entry name" value="RmlC-like cupins"/>
    <property type="match status" value="1"/>
</dbReference>
<dbReference type="Pfam" id="PF01381">
    <property type="entry name" value="HTH_3"/>
    <property type="match status" value="1"/>
</dbReference>
<evidence type="ECO:0000259" key="2">
    <source>
        <dbReference type="PROSITE" id="PS50943"/>
    </source>
</evidence>
<dbReference type="Gene3D" id="2.60.120.10">
    <property type="entry name" value="Jelly Rolls"/>
    <property type="match status" value="1"/>
</dbReference>
<dbReference type="PROSITE" id="PS50943">
    <property type="entry name" value="HTH_CROC1"/>
    <property type="match status" value="1"/>
</dbReference>
<evidence type="ECO:0000313" key="3">
    <source>
        <dbReference type="EMBL" id="WZK88175.1"/>
    </source>
</evidence>
<dbReference type="PANTHER" id="PTHR46797:SF1">
    <property type="entry name" value="METHYLPHOSPHONATE SYNTHASE"/>
    <property type="match status" value="1"/>
</dbReference>
<dbReference type="InterPro" id="IPR013096">
    <property type="entry name" value="Cupin_2"/>
</dbReference>
<dbReference type="RefSeq" id="WP_406645544.1">
    <property type="nucleotide sequence ID" value="NZ_CP123584.1"/>
</dbReference>
<gene>
    <name evidence="3" type="ORF">QEZ52_16420</name>
</gene>
<dbReference type="InterPro" id="IPR010982">
    <property type="entry name" value="Lambda_DNA-bd_dom_sf"/>
</dbReference>
<keyword evidence="1" id="KW-0238">DNA-binding</keyword>
<dbReference type="Gene3D" id="1.10.260.40">
    <property type="entry name" value="lambda repressor-like DNA-binding domains"/>
    <property type="match status" value="1"/>
</dbReference>
<dbReference type="EMBL" id="CP123584">
    <property type="protein sequence ID" value="WZK88175.1"/>
    <property type="molecule type" value="Genomic_DNA"/>
</dbReference>
<dbReference type="InterPro" id="IPR050807">
    <property type="entry name" value="TransReg_Diox_bact_type"/>
</dbReference>
<dbReference type="Proteomes" id="UP001623232">
    <property type="component" value="Chromosome"/>
</dbReference>
<protein>
    <submittedName>
        <fullName evidence="3">Helix-turn-helix domain-containing protein</fullName>
    </submittedName>
</protein>
<dbReference type="SMART" id="SM00530">
    <property type="entry name" value="HTH_XRE"/>
    <property type="match status" value="1"/>
</dbReference>
<reference evidence="3 4" key="1">
    <citation type="submission" date="2023-04" db="EMBL/GenBank/DDBJ databases">
        <title>Complete genome sequence of Alisedimentitalea scapharcae.</title>
        <authorList>
            <person name="Rong J.-C."/>
            <person name="Yi M.-L."/>
            <person name="Zhao Q."/>
        </authorList>
    </citation>
    <scope>NUCLEOTIDE SEQUENCE [LARGE SCALE GENOMIC DNA]</scope>
    <source>
        <strain evidence="3 4">KCTC 42119</strain>
    </source>
</reference>
<sequence>MAGDSEIDAAVGRALHRLRQERTMTVTELASKANVSMAMISRIENGHVSPSLNTLQSLADALSVSIMALFSHSENTADVHHVRAGDGLPSRRVTPNHAHDYLLLGKHADPGGSFQSARIRIQQKDSGTLPSYQHEGHVFIYMIEGQATYRCGTQMFVMASGDTLSFDAKLPHGFAEVRSPAIEFITVSSRPA</sequence>
<evidence type="ECO:0000313" key="4">
    <source>
        <dbReference type="Proteomes" id="UP001623232"/>
    </source>
</evidence>
<dbReference type="Pfam" id="PF07883">
    <property type="entry name" value="Cupin_2"/>
    <property type="match status" value="1"/>
</dbReference>